<dbReference type="EMBL" id="AMSI01000006">
    <property type="protein sequence ID" value="EKF42606.1"/>
    <property type="molecule type" value="Genomic_DNA"/>
</dbReference>
<dbReference type="PATRIC" id="fig|1231190.3.peg.2316"/>
<evidence type="ECO:0000259" key="8">
    <source>
        <dbReference type="PROSITE" id="PS50928"/>
    </source>
</evidence>
<gene>
    <name evidence="9" type="ORF">NA8A_11103</name>
</gene>
<accession>K2P5M7</accession>
<evidence type="ECO:0000256" key="3">
    <source>
        <dbReference type="ARBA" id="ARBA00022475"/>
    </source>
</evidence>
<dbReference type="eggNOG" id="COG1175">
    <property type="taxonomic scope" value="Bacteria"/>
</dbReference>
<dbReference type="PROSITE" id="PS50928">
    <property type="entry name" value="ABC_TM1"/>
    <property type="match status" value="1"/>
</dbReference>
<keyword evidence="5 7" id="KW-1133">Transmembrane helix</keyword>
<feature type="transmembrane region" description="Helical" evidence="7">
    <location>
        <begin position="145"/>
        <end position="168"/>
    </location>
</feature>
<comment type="subcellular location">
    <subcellularLocation>
        <location evidence="1 7">Cell membrane</location>
        <topology evidence="1 7">Multi-pass membrane protein</topology>
    </subcellularLocation>
</comment>
<keyword evidence="2 7" id="KW-0813">Transport</keyword>
<organism evidence="9 10">
    <name type="scientific">Nitratireductor indicus C115</name>
    <dbReference type="NCBI Taxonomy" id="1231190"/>
    <lineage>
        <taxon>Bacteria</taxon>
        <taxon>Pseudomonadati</taxon>
        <taxon>Pseudomonadota</taxon>
        <taxon>Alphaproteobacteria</taxon>
        <taxon>Hyphomicrobiales</taxon>
        <taxon>Phyllobacteriaceae</taxon>
        <taxon>Nitratireductor</taxon>
    </lineage>
</organism>
<protein>
    <submittedName>
        <fullName evidence="9">Binding-protein-dependent transport system inner membrane protein</fullName>
    </submittedName>
</protein>
<dbReference type="SUPFAM" id="SSF161098">
    <property type="entry name" value="MetI-like"/>
    <property type="match status" value="1"/>
</dbReference>
<sequence length="286" mass="31351">MLVLPGVVYLLVFQGIPLLQEMRLSVSNTSLLNPSRFNFIGVANFSRLLRDPNFFNSIQVTAIYVAGCVIGTIGLGLFAALLMDREFTGRSFVRSLIIIPWAAPPVAIALVFRWMLNGQYGIVNRGLEPLGLMPAEGLWLDNPSLALITVLAITIWQLFPFTAVVILASLQSVPKELKEAAQIDGAGLWAQFHAVTWPVIRPTVALLALLMTIWSIRRFELIWLLTQGGPVGSTNTLVIDLYRRGFIINKLGEAAAVGMVGMAVSVLVTIAYFAVANRATRAEKMR</sequence>
<dbReference type="Gene3D" id="1.10.3720.10">
    <property type="entry name" value="MetI-like"/>
    <property type="match status" value="1"/>
</dbReference>
<dbReference type="Pfam" id="PF00528">
    <property type="entry name" value="BPD_transp_1"/>
    <property type="match status" value="1"/>
</dbReference>
<dbReference type="STRING" id="721133.SAMN05216176_106254"/>
<comment type="caution">
    <text evidence="9">The sequence shown here is derived from an EMBL/GenBank/DDBJ whole genome shotgun (WGS) entry which is preliminary data.</text>
</comment>
<feature type="transmembrane region" description="Helical" evidence="7">
    <location>
        <begin position="254"/>
        <end position="276"/>
    </location>
</feature>
<keyword evidence="3" id="KW-1003">Cell membrane</keyword>
<evidence type="ECO:0000256" key="6">
    <source>
        <dbReference type="ARBA" id="ARBA00023136"/>
    </source>
</evidence>
<reference evidence="9 10" key="1">
    <citation type="journal article" date="2012" name="J. Bacteriol.">
        <title>Genome Sequence of Nitratireductor indicus Type Strain C115.</title>
        <authorList>
            <person name="Lai Q."/>
            <person name="Li G."/>
            <person name="Yu Z."/>
            <person name="Shao Z."/>
        </authorList>
    </citation>
    <scope>NUCLEOTIDE SEQUENCE [LARGE SCALE GENOMIC DNA]</scope>
    <source>
        <strain evidence="9 10">C115</strain>
    </source>
</reference>
<evidence type="ECO:0000256" key="1">
    <source>
        <dbReference type="ARBA" id="ARBA00004651"/>
    </source>
</evidence>
<name>K2P5M7_9HYPH</name>
<dbReference type="PANTHER" id="PTHR43005">
    <property type="entry name" value="BLR7065 PROTEIN"/>
    <property type="match status" value="1"/>
</dbReference>
<feature type="transmembrane region" description="Helical" evidence="7">
    <location>
        <begin position="62"/>
        <end position="83"/>
    </location>
</feature>
<dbReference type="CDD" id="cd06261">
    <property type="entry name" value="TM_PBP2"/>
    <property type="match status" value="1"/>
</dbReference>
<proteinExistence type="inferred from homology"/>
<dbReference type="InterPro" id="IPR000515">
    <property type="entry name" value="MetI-like"/>
</dbReference>
<dbReference type="Proteomes" id="UP000007374">
    <property type="component" value="Unassembled WGS sequence"/>
</dbReference>
<feature type="domain" description="ABC transmembrane type-1" evidence="8">
    <location>
        <begin position="58"/>
        <end position="272"/>
    </location>
</feature>
<keyword evidence="6 7" id="KW-0472">Membrane</keyword>
<keyword evidence="10" id="KW-1185">Reference proteome</keyword>
<dbReference type="InterPro" id="IPR035906">
    <property type="entry name" value="MetI-like_sf"/>
</dbReference>
<evidence type="ECO:0000256" key="7">
    <source>
        <dbReference type="RuleBase" id="RU363032"/>
    </source>
</evidence>
<evidence type="ECO:0000313" key="10">
    <source>
        <dbReference type="Proteomes" id="UP000007374"/>
    </source>
</evidence>
<dbReference type="GO" id="GO:0055085">
    <property type="term" value="P:transmembrane transport"/>
    <property type="evidence" value="ECO:0007669"/>
    <property type="project" value="InterPro"/>
</dbReference>
<dbReference type="AlphaFoldDB" id="K2P5M7"/>
<evidence type="ECO:0000256" key="5">
    <source>
        <dbReference type="ARBA" id="ARBA00022989"/>
    </source>
</evidence>
<dbReference type="GO" id="GO:0005886">
    <property type="term" value="C:plasma membrane"/>
    <property type="evidence" value="ECO:0007669"/>
    <property type="project" value="UniProtKB-SubCell"/>
</dbReference>
<feature type="transmembrane region" description="Helical" evidence="7">
    <location>
        <begin position="95"/>
        <end position="116"/>
    </location>
</feature>
<keyword evidence="4 7" id="KW-0812">Transmembrane</keyword>
<evidence type="ECO:0000313" key="9">
    <source>
        <dbReference type="EMBL" id="EKF42606.1"/>
    </source>
</evidence>
<comment type="similarity">
    <text evidence="7">Belongs to the binding-protein-dependent transport system permease family.</text>
</comment>
<evidence type="ECO:0000256" key="2">
    <source>
        <dbReference type="ARBA" id="ARBA00022448"/>
    </source>
</evidence>
<evidence type="ECO:0000256" key="4">
    <source>
        <dbReference type="ARBA" id="ARBA00022692"/>
    </source>
</evidence>
<dbReference type="PANTHER" id="PTHR43005:SF1">
    <property type="entry name" value="SPERMIDINE_PUTRESCINE TRANSPORT SYSTEM PERMEASE PROTEIN"/>
    <property type="match status" value="1"/>
</dbReference>